<proteinExistence type="predicted"/>
<keyword evidence="3" id="KW-0812">Transmembrane</keyword>
<evidence type="ECO:0000313" key="5">
    <source>
        <dbReference type="Proteomes" id="UP000436088"/>
    </source>
</evidence>
<evidence type="ECO:0000256" key="1">
    <source>
        <dbReference type="SAM" id="Coils"/>
    </source>
</evidence>
<accession>A0A6A2XLZ4</accession>
<evidence type="ECO:0000256" key="3">
    <source>
        <dbReference type="SAM" id="Phobius"/>
    </source>
</evidence>
<dbReference type="AlphaFoldDB" id="A0A6A2XLZ4"/>
<organism evidence="4 5">
    <name type="scientific">Hibiscus syriacus</name>
    <name type="common">Rose of Sharon</name>
    <dbReference type="NCBI Taxonomy" id="106335"/>
    <lineage>
        <taxon>Eukaryota</taxon>
        <taxon>Viridiplantae</taxon>
        <taxon>Streptophyta</taxon>
        <taxon>Embryophyta</taxon>
        <taxon>Tracheophyta</taxon>
        <taxon>Spermatophyta</taxon>
        <taxon>Magnoliopsida</taxon>
        <taxon>eudicotyledons</taxon>
        <taxon>Gunneridae</taxon>
        <taxon>Pentapetalae</taxon>
        <taxon>rosids</taxon>
        <taxon>malvids</taxon>
        <taxon>Malvales</taxon>
        <taxon>Malvaceae</taxon>
        <taxon>Malvoideae</taxon>
        <taxon>Hibiscus</taxon>
    </lineage>
</organism>
<dbReference type="PANTHER" id="PTHR43049:SF1">
    <property type="entry name" value="EARLY ENDOSOME ANTIGEN"/>
    <property type="match status" value="1"/>
</dbReference>
<name>A0A6A2XLZ4_HIBSY</name>
<sequence>MKDGSHVARPAPLLDNESTITERRISSSSRELLEAQEKMKELELELERAQIVEAEERYSSQLTDLQEALQAQEAKQKEVTEVKEAFDSLNIEIENSRKRKQELEQDLQSSAEEARKFEELHKQSGLHAESEHKRALEFERLLETAKLSAKMEDQLASLQEEVKGLHEKVAENQKVNAALQSTTAELSVAQEDLALSKSLVLDLEQRLASKEDFINLENIFAATKEDLQAKVSELEDTKLKVDEEIKQGNWSKKAEGQRNSDRRCAGSVNSKHVFIAEQRNVELEQQLNLIELKGLKLRRTEGILRKYLNLLPIGRELTEELKIAAERSTQHEDRANMSHQRSLELEDLFQTSHSKLEGAETKEKELTDCLNLATEIESIENDLKASGLRESEATEKLKAAEEQLEQHVAQASGQSATLRRIGSEFKKLPRWKAQMTTTKEMLEVENKVLQSSSENELLLQTNIQLKAELTSFRNCLIRLFLRRKKFEVEETLAKLKQLESFVEELQTKSSHFENENGGLAGANLKLTQELATYESKLRQRFQSQISSLMEENNLLNKTHQDTKKELQSVIVQLEEQLKKEKENENENSLILEIRNLKDEIAEKSRMQTRDKELEEQLVKLETQLKEENTMPDPGDRDSINAQVLQFQRDLQLALRTINQQEEQEKLEEVAKQTPSSSSSSITHTEAASPLSTVKFIVGVALVSVIIGVILGKRY</sequence>
<comment type="caution">
    <text evidence="4">The sequence shown here is derived from an EMBL/GenBank/DDBJ whole genome shotgun (WGS) entry which is preliminary data.</text>
</comment>
<reference evidence="4" key="1">
    <citation type="submission" date="2019-09" db="EMBL/GenBank/DDBJ databases">
        <title>Draft genome information of white flower Hibiscus syriacus.</title>
        <authorList>
            <person name="Kim Y.-M."/>
        </authorList>
    </citation>
    <scope>NUCLEOTIDE SEQUENCE [LARGE SCALE GENOMIC DNA]</scope>
    <source>
        <strain evidence="4">YM2019G1</strain>
    </source>
</reference>
<keyword evidence="3" id="KW-0472">Membrane</keyword>
<feature type="region of interest" description="Disordered" evidence="2">
    <location>
        <begin position="663"/>
        <end position="684"/>
    </location>
</feature>
<keyword evidence="1" id="KW-0175">Coiled coil</keyword>
<gene>
    <name evidence="4" type="ORF">F3Y22_tig00117034pilonHSYRG00198</name>
</gene>
<keyword evidence="5" id="KW-1185">Reference proteome</keyword>
<feature type="coiled-coil region" evidence="1">
    <location>
        <begin position="488"/>
        <end position="663"/>
    </location>
</feature>
<feature type="region of interest" description="Disordered" evidence="2">
    <location>
        <begin position="1"/>
        <end position="28"/>
    </location>
</feature>
<dbReference type="PANTHER" id="PTHR43049">
    <property type="entry name" value="EARLY ENDOSOME ANTIGEN"/>
    <property type="match status" value="1"/>
</dbReference>
<dbReference type="EMBL" id="VEPZ02001782">
    <property type="protein sequence ID" value="KAE8654924.1"/>
    <property type="molecule type" value="Genomic_DNA"/>
</dbReference>
<feature type="transmembrane region" description="Helical" evidence="3">
    <location>
        <begin position="693"/>
        <end position="711"/>
    </location>
</feature>
<evidence type="ECO:0000313" key="4">
    <source>
        <dbReference type="EMBL" id="KAE8654924.1"/>
    </source>
</evidence>
<protein>
    <submittedName>
        <fullName evidence="4">HAT transposon superfamily</fullName>
    </submittedName>
</protein>
<keyword evidence="3" id="KW-1133">Transmembrane helix</keyword>
<evidence type="ECO:0000256" key="2">
    <source>
        <dbReference type="SAM" id="MobiDB-lite"/>
    </source>
</evidence>
<dbReference type="Proteomes" id="UP000436088">
    <property type="component" value="Unassembled WGS sequence"/>
</dbReference>